<dbReference type="AlphaFoldDB" id="A0A1K1VT51"/>
<evidence type="ECO:0000256" key="1">
    <source>
        <dbReference type="SAM" id="MobiDB-lite"/>
    </source>
</evidence>
<accession>A0A1K1VT51</accession>
<gene>
    <name evidence="2" type="ORF">SAMN02787144_1002102</name>
</gene>
<protein>
    <submittedName>
        <fullName evidence="2">Uncharacterized protein</fullName>
    </submittedName>
</protein>
<organism evidence="2 3">
    <name type="scientific">Streptomyces atratus</name>
    <dbReference type="NCBI Taxonomy" id="1893"/>
    <lineage>
        <taxon>Bacteria</taxon>
        <taxon>Bacillati</taxon>
        <taxon>Actinomycetota</taxon>
        <taxon>Actinomycetes</taxon>
        <taxon>Kitasatosporales</taxon>
        <taxon>Streptomycetaceae</taxon>
        <taxon>Streptomyces</taxon>
    </lineage>
</organism>
<evidence type="ECO:0000313" key="3">
    <source>
        <dbReference type="Proteomes" id="UP000181909"/>
    </source>
</evidence>
<dbReference type="Proteomes" id="UP000181909">
    <property type="component" value="Unassembled WGS sequence"/>
</dbReference>
<name>A0A1K1VT51_STRAR</name>
<proteinExistence type="predicted"/>
<feature type="region of interest" description="Disordered" evidence="1">
    <location>
        <begin position="1"/>
        <end position="73"/>
    </location>
</feature>
<dbReference type="EMBL" id="FPJO01000002">
    <property type="protein sequence ID" value="SFX28035.1"/>
    <property type="molecule type" value="Genomic_DNA"/>
</dbReference>
<evidence type="ECO:0000313" key="2">
    <source>
        <dbReference type="EMBL" id="SFX28035.1"/>
    </source>
</evidence>
<reference evidence="2 3" key="1">
    <citation type="submission" date="2016-11" db="EMBL/GenBank/DDBJ databases">
        <authorList>
            <person name="Jaros S."/>
            <person name="Januszkiewicz K."/>
            <person name="Wedrychowicz H."/>
        </authorList>
    </citation>
    <scope>NUCLEOTIDE SEQUENCE [LARGE SCALE GENOMIC DNA]</scope>
    <source>
        <strain evidence="2 3">OK807</strain>
    </source>
</reference>
<sequence>MSPWSRKARPTANSTAYPPAIHQGTRNGAKRRAASSGGGGSQGPHGVSVRMASGPFPLRHRPPRGQSVFSRCR</sequence>